<dbReference type="AlphaFoldDB" id="A0A423WRP4"/>
<dbReference type="PANTHER" id="PTHR42790:SF1">
    <property type="entry name" value="AROMATIC AMINO ACID AMINOTRANSFERASE, HYPOTHETICAL (EUROFUNG)"/>
    <property type="match status" value="1"/>
</dbReference>
<dbReference type="Pfam" id="PF00155">
    <property type="entry name" value="Aminotran_1_2"/>
    <property type="match status" value="1"/>
</dbReference>
<protein>
    <recommendedName>
        <fullName evidence="7">Aminotransferase class I/classII large domain-containing protein</fullName>
    </recommendedName>
</protein>
<evidence type="ECO:0000256" key="1">
    <source>
        <dbReference type="ARBA" id="ARBA00001933"/>
    </source>
</evidence>
<keyword evidence="3" id="KW-0032">Aminotransferase</keyword>
<dbReference type="SUPFAM" id="SSF53383">
    <property type="entry name" value="PLP-dependent transferases"/>
    <property type="match status" value="1"/>
</dbReference>
<dbReference type="GO" id="GO:1901605">
    <property type="term" value="P:alpha-amino acid metabolic process"/>
    <property type="evidence" value="ECO:0007669"/>
    <property type="project" value="TreeGrafter"/>
</dbReference>
<evidence type="ECO:0000313" key="9">
    <source>
        <dbReference type="Proteomes" id="UP000283895"/>
    </source>
</evidence>
<comment type="caution">
    <text evidence="8">The sequence shown here is derived from an EMBL/GenBank/DDBJ whole genome shotgun (WGS) entry which is preliminary data.</text>
</comment>
<reference evidence="8 9" key="1">
    <citation type="submission" date="2015-09" db="EMBL/GenBank/DDBJ databases">
        <title>Host preference determinants of Valsa canker pathogens revealed by comparative genomics.</title>
        <authorList>
            <person name="Yin Z."/>
            <person name="Huang L."/>
        </authorList>
    </citation>
    <scope>NUCLEOTIDE SEQUENCE [LARGE SCALE GENOMIC DNA]</scope>
    <source>
        <strain evidence="8 9">03-1</strain>
    </source>
</reference>
<dbReference type="EMBL" id="LKEA01000011">
    <property type="protein sequence ID" value="ROW06194.1"/>
    <property type="molecule type" value="Genomic_DNA"/>
</dbReference>
<evidence type="ECO:0000259" key="7">
    <source>
        <dbReference type="Pfam" id="PF00155"/>
    </source>
</evidence>
<dbReference type="InterPro" id="IPR015424">
    <property type="entry name" value="PyrdxlP-dep_Trfase"/>
</dbReference>
<dbReference type="STRING" id="356882.A0A423WRP4"/>
<keyword evidence="5" id="KW-0663">Pyridoxal phosphate</keyword>
<proteinExistence type="inferred from homology"/>
<comment type="similarity">
    <text evidence="2">Belongs to the class-I pyridoxal-phosphate-dependent aminotransferase family.</text>
</comment>
<dbReference type="GO" id="GO:0030170">
    <property type="term" value="F:pyridoxal phosphate binding"/>
    <property type="evidence" value="ECO:0007669"/>
    <property type="project" value="InterPro"/>
</dbReference>
<evidence type="ECO:0000256" key="5">
    <source>
        <dbReference type="ARBA" id="ARBA00022898"/>
    </source>
</evidence>
<feature type="compositionally biased region" description="Low complexity" evidence="6">
    <location>
        <begin position="87"/>
        <end position="117"/>
    </location>
</feature>
<dbReference type="GO" id="GO:0008483">
    <property type="term" value="F:transaminase activity"/>
    <property type="evidence" value="ECO:0007669"/>
    <property type="project" value="UniProtKB-KW"/>
</dbReference>
<evidence type="ECO:0000256" key="6">
    <source>
        <dbReference type="SAM" id="MobiDB-lite"/>
    </source>
</evidence>
<feature type="region of interest" description="Disordered" evidence="6">
    <location>
        <begin position="74"/>
        <end position="117"/>
    </location>
</feature>
<dbReference type="InterPro" id="IPR050859">
    <property type="entry name" value="Class-I_PLP-dep_aminotransf"/>
</dbReference>
<evidence type="ECO:0000256" key="4">
    <source>
        <dbReference type="ARBA" id="ARBA00022679"/>
    </source>
</evidence>
<feature type="domain" description="Aminotransferase class I/classII large" evidence="7">
    <location>
        <begin position="250"/>
        <end position="418"/>
    </location>
</feature>
<gene>
    <name evidence="8" type="ORF">VMCG_04516</name>
</gene>
<dbReference type="Proteomes" id="UP000283895">
    <property type="component" value="Unassembled WGS sequence"/>
</dbReference>
<keyword evidence="4" id="KW-0808">Transferase</keyword>
<evidence type="ECO:0000256" key="2">
    <source>
        <dbReference type="ARBA" id="ARBA00007441"/>
    </source>
</evidence>
<organism evidence="8 9">
    <name type="scientific">Cytospora schulzeri</name>
    <dbReference type="NCBI Taxonomy" id="448051"/>
    <lineage>
        <taxon>Eukaryota</taxon>
        <taxon>Fungi</taxon>
        <taxon>Dikarya</taxon>
        <taxon>Ascomycota</taxon>
        <taxon>Pezizomycotina</taxon>
        <taxon>Sordariomycetes</taxon>
        <taxon>Sordariomycetidae</taxon>
        <taxon>Diaporthales</taxon>
        <taxon>Cytosporaceae</taxon>
        <taxon>Cytospora</taxon>
    </lineage>
</organism>
<feature type="compositionally biased region" description="Basic and acidic residues" evidence="6">
    <location>
        <begin position="14"/>
        <end position="23"/>
    </location>
</feature>
<dbReference type="InterPro" id="IPR004839">
    <property type="entry name" value="Aminotransferase_I/II_large"/>
</dbReference>
<keyword evidence="9" id="KW-1185">Reference proteome</keyword>
<feature type="region of interest" description="Disordered" evidence="6">
    <location>
        <begin position="1"/>
        <end position="23"/>
    </location>
</feature>
<dbReference type="OrthoDB" id="691673at2759"/>
<sequence length="651" mass="71559">MESNSKTTAGPVDMADKPKPKDFSHYYSVTTTHRVPSKMKEYYKFFRIPGVGNLAGGLPNLRFFPFDTLEAQTAKPERWTPSPNKPAATADNLSASTSSLSINTTSSSSGGSDPTAASHITVPKAMASDTDVLKKIDLATALQYGMADGYPPLLSFIKQFAREALHPNVPYEGGPGVCLTVGSTDGFSKTLEMFVDPWSPETGDVRERPGLLCETFVYGNILSQSQPKGVQIVPVKADGGGMVATGPGSLEDVLENWDPAKGRRPHLLYTVTMGHNPTGILLSLERRKALYAVCSRYDVLIVEDDPYWYLQFPSAAAEEAKSRNRPPVADALSHPYRPARTSGYPFLDSLVPSFLAVDTDGRVIRLDTFSKTVAPGCRLGWITAQPDLIERYVRVTETSTQQPSGFVQSVISELVIGSQPPEVERSWLSLRGRGSSSKAASSFAGWNTDGWVRWIEGLRGEYERRMNRMCRILDEGAAYVKQGTPRSAHDADVCVLTKTQLYDFDWPRGGMFVWIRMHFERHPLYGAATTPDESGAGGIVDGTALSTALMIFLTRRPHLVLVSPGMMFSATDDIRRDIGWRYYRLCFAAESEENVDLCSRRFAKGVRKFWGIRRVEDLEDLIRGSPVAAAGGEDGEEDVEEVGNLGLYLGC</sequence>
<dbReference type="CDD" id="cd00609">
    <property type="entry name" value="AAT_like"/>
    <property type="match status" value="1"/>
</dbReference>
<dbReference type="PANTHER" id="PTHR42790">
    <property type="entry name" value="AMINOTRANSFERASE"/>
    <property type="match status" value="1"/>
</dbReference>
<dbReference type="InterPro" id="IPR015421">
    <property type="entry name" value="PyrdxlP-dep_Trfase_major"/>
</dbReference>
<comment type="cofactor">
    <cofactor evidence="1">
        <name>pyridoxal 5'-phosphate</name>
        <dbReference type="ChEBI" id="CHEBI:597326"/>
    </cofactor>
</comment>
<evidence type="ECO:0000313" key="8">
    <source>
        <dbReference type="EMBL" id="ROW06194.1"/>
    </source>
</evidence>
<evidence type="ECO:0000256" key="3">
    <source>
        <dbReference type="ARBA" id="ARBA00022576"/>
    </source>
</evidence>
<accession>A0A423WRP4</accession>
<dbReference type="Gene3D" id="3.40.640.10">
    <property type="entry name" value="Type I PLP-dependent aspartate aminotransferase-like (Major domain)"/>
    <property type="match status" value="1"/>
</dbReference>
<name>A0A423WRP4_9PEZI</name>